<reference evidence="2" key="1">
    <citation type="submission" date="2018-05" db="EMBL/GenBank/DDBJ databases">
        <authorList>
            <person name="Lanie J.A."/>
            <person name="Ng W.-L."/>
            <person name="Kazmierczak K.M."/>
            <person name="Andrzejewski T.M."/>
            <person name="Davidsen T.M."/>
            <person name="Wayne K.J."/>
            <person name="Tettelin H."/>
            <person name="Glass J.I."/>
            <person name="Rusch D."/>
            <person name="Podicherti R."/>
            <person name="Tsui H.-C.T."/>
            <person name="Winkler M.E."/>
        </authorList>
    </citation>
    <scope>NUCLEOTIDE SEQUENCE</scope>
</reference>
<name>A0A381U993_9ZZZZ</name>
<dbReference type="AlphaFoldDB" id="A0A381U993"/>
<dbReference type="NCBIfam" id="NF007113">
    <property type="entry name" value="PRK09562.1"/>
    <property type="match status" value="1"/>
</dbReference>
<dbReference type="GO" id="GO:0046081">
    <property type="term" value="P:dUTP catabolic process"/>
    <property type="evidence" value="ECO:0007669"/>
    <property type="project" value="TreeGrafter"/>
</dbReference>
<protein>
    <recommendedName>
        <fullName evidence="1">NTP pyrophosphohydrolase MazG-like domain-containing protein</fullName>
    </recommendedName>
</protein>
<dbReference type="SUPFAM" id="SSF101386">
    <property type="entry name" value="all-alpha NTP pyrophosphatases"/>
    <property type="match status" value="2"/>
</dbReference>
<dbReference type="InterPro" id="IPR004518">
    <property type="entry name" value="MazG-like_dom"/>
</dbReference>
<proteinExistence type="predicted"/>
<organism evidence="2">
    <name type="scientific">marine metagenome</name>
    <dbReference type="NCBI Taxonomy" id="408172"/>
    <lineage>
        <taxon>unclassified sequences</taxon>
        <taxon>metagenomes</taxon>
        <taxon>ecological metagenomes</taxon>
    </lineage>
</organism>
<dbReference type="EMBL" id="UINC01005988">
    <property type="protein sequence ID" value="SVA24780.1"/>
    <property type="molecule type" value="Genomic_DNA"/>
</dbReference>
<evidence type="ECO:0000259" key="1">
    <source>
        <dbReference type="Pfam" id="PF03819"/>
    </source>
</evidence>
<dbReference type="GO" id="GO:0006950">
    <property type="term" value="P:response to stress"/>
    <property type="evidence" value="ECO:0007669"/>
    <property type="project" value="UniProtKB-ARBA"/>
</dbReference>
<dbReference type="InterPro" id="IPR011551">
    <property type="entry name" value="NTP_PyrPHydrolase_MazG"/>
</dbReference>
<feature type="non-terminal residue" evidence="2">
    <location>
        <position position="1"/>
    </location>
</feature>
<dbReference type="Pfam" id="PF03819">
    <property type="entry name" value="MazG"/>
    <property type="match status" value="1"/>
</dbReference>
<dbReference type="GO" id="GO:0046052">
    <property type="term" value="P:UTP catabolic process"/>
    <property type="evidence" value="ECO:0007669"/>
    <property type="project" value="TreeGrafter"/>
</dbReference>
<dbReference type="FunFam" id="1.10.287.1080:FF:000001">
    <property type="entry name" value="Nucleoside triphosphate pyrophosphohydrolase"/>
    <property type="match status" value="1"/>
</dbReference>
<dbReference type="NCBIfam" id="TIGR00444">
    <property type="entry name" value="mazG"/>
    <property type="match status" value="1"/>
</dbReference>
<sequence>MSQRKSIYDLELIVQKLTGTDGCPWDKDQTHESLKRHLVEECYEFLEAIDQGDSGKLLDETGDILTQIIFHTDIARRENKFDLRDVIDYVAHKLIRRHPHIFGDVEVADKQEVETNWELIKEQERGSRSAVVGIPSQTPALAYAQLMQDRVGKDGFDWSQIGEVLAKLSEEIEEFTRPENQIEKSAEFGDLLFTLVNFARWQDINAEDSLRQAN</sequence>
<dbReference type="InterPro" id="IPR048011">
    <property type="entry name" value="NTP-PPase_MazG-like_C"/>
</dbReference>
<dbReference type="CDD" id="cd11528">
    <property type="entry name" value="NTP-PPase_MazG_Nterm"/>
    <property type="match status" value="1"/>
</dbReference>
<feature type="non-terminal residue" evidence="2">
    <location>
        <position position="214"/>
    </location>
</feature>
<dbReference type="PANTHER" id="PTHR30522:SF0">
    <property type="entry name" value="NUCLEOSIDE TRIPHOSPHATE PYROPHOSPHOHYDROLASE"/>
    <property type="match status" value="1"/>
</dbReference>
<dbReference type="PANTHER" id="PTHR30522">
    <property type="entry name" value="NUCLEOSIDE TRIPHOSPHATE PYROPHOSPHOHYDROLASE"/>
    <property type="match status" value="1"/>
</dbReference>
<feature type="domain" description="NTP pyrophosphohydrolase MazG-like" evidence="1">
    <location>
        <begin position="29"/>
        <end position="102"/>
    </location>
</feature>
<dbReference type="GO" id="GO:0046076">
    <property type="term" value="P:dTTP catabolic process"/>
    <property type="evidence" value="ECO:0007669"/>
    <property type="project" value="TreeGrafter"/>
</dbReference>
<dbReference type="Gene3D" id="1.10.287.1080">
    <property type="entry name" value="MazG-like"/>
    <property type="match status" value="2"/>
</dbReference>
<dbReference type="GO" id="GO:0006203">
    <property type="term" value="P:dGTP catabolic process"/>
    <property type="evidence" value="ECO:0007669"/>
    <property type="project" value="TreeGrafter"/>
</dbReference>
<accession>A0A381U993</accession>
<dbReference type="InterPro" id="IPR048015">
    <property type="entry name" value="NTP-PPase_MazG-like_N"/>
</dbReference>
<gene>
    <name evidence="2" type="ORF">METZ01_LOCUS77634</name>
</gene>
<dbReference type="GO" id="GO:0046061">
    <property type="term" value="P:dATP catabolic process"/>
    <property type="evidence" value="ECO:0007669"/>
    <property type="project" value="TreeGrafter"/>
</dbReference>
<dbReference type="CDD" id="cd11529">
    <property type="entry name" value="NTP-PPase_MazG_Cterm"/>
    <property type="match status" value="1"/>
</dbReference>
<dbReference type="GO" id="GO:0047429">
    <property type="term" value="F:nucleoside triphosphate diphosphatase activity"/>
    <property type="evidence" value="ECO:0007669"/>
    <property type="project" value="InterPro"/>
</dbReference>
<evidence type="ECO:0000313" key="2">
    <source>
        <dbReference type="EMBL" id="SVA24780.1"/>
    </source>
</evidence>
<dbReference type="GO" id="GO:0046047">
    <property type="term" value="P:TTP catabolic process"/>
    <property type="evidence" value="ECO:0007669"/>
    <property type="project" value="TreeGrafter"/>
</dbReference>